<dbReference type="PANTHER" id="PTHR10519:SF20">
    <property type="entry name" value="G-PROTEIN COUPLED RECEPTOR 156-RELATED"/>
    <property type="match status" value="1"/>
</dbReference>
<dbReference type="GO" id="GO:0038039">
    <property type="term" value="C:G protein-coupled receptor heterodimeric complex"/>
    <property type="evidence" value="ECO:0007669"/>
    <property type="project" value="TreeGrafter"/>
</dbReference>
<feature type="transmembrane region" description="Helical" evidence="10">
    <location>
        <begin position="735"/>
        <end position="757"/>
    </location>
</feature>
<dbReference type="PRINTS" id="PR00248">
    <property type="entry name" value="GPCRMGR"/>
</dbReference>
<dbReference type="GO" id="GO:0004965">
    <property type="term" value="F:G protein-coupled GABA receptor activity"/>
    <property type="evidence" value="ECO:0007669"/>
    <property type="project" value="InterPro"/>
</dbReference>
<keyword evidence="5 10" id="KW-0472">Membrane</keyword>
<feature type="transmembrane region" description="Helical" evidence="10">
    <location>
        <begin position="538"/>
        <end position="564"/>
    </location>
</feature>
<sequence length="849" mass="94560">MGDRDAMGRLVHPFLRPSLKHRRFHCFSTATDAFYGARNQYVNDTLVDPGVINGTLILELKDWQSNAIATLVFGILAQEVEMMIALGTCTPIHANVEVWTEAHRAEYVVYANETYCAGGLGYFGRSGVYVSHSLVVDGANRTKRAQIFNADFYRDYAANEDLIRSLPVSQLWNNSKYYPPAQNKACVDGRLGCKNNCSKSLACTKREAAGKECLVIMMMKANYDVGMVQAIMSNNDVPAYFCFLGYTNMLAYVVEAEKNGTPVAFYHYEPDTFFFDHAKKFDRIFLPRATPEEVALNTFSFGELGYGNATTNPLSVDFPSMRLDKYASMLLQVTQPIGNFLNQFSLVELNLNQLLNGYEVVMQMNPPAPDPIFTTACTWIEQNYDTWRAWIDRLPLCDFNQHVKYTISNCDGDNDEDSSANHTITFAWHAPDPDDPTQPYECDGGIHTLPNPLTTSRSCAWLRANPTTWANWISTKPQCDFTFEEYSITECTATATRNILFSWKLPKPDAPTESMECSGGVKLSDNLELPCDYMPASAAGYIVIVVFAVILIIVHIAATAFVYICRKRPIIKRLQYEFLLLMIVGGILMCLSVIVYGGEPTPFLCGARPTFLALGFTMIFGSLVVKSMRVYRVFTSTAMKRVVLSMGTMLKVLSVFFAVDIMILIVWFAADFPKPTTLTSAMVELHGGTIGSKVCRSSSFIFSALLIFWKAIVLGMGIYLSFLIRHLSSDFQESIWIFGSSMVVLGGSLLIMPMAYLADLQAVTFYIFMAVTLLICTSLVTIMMLLPKVRRLNEQATSSQTDGTKQSTQTGGRVVNARRSVPYSAHTSTGAGASMHERSDITHTQTNAQ</sequence>
<evidence type="ECO:0000256" key="10">
    <source>
        <dbReference type="SAM" id="Phobius"/>
    </source>
</evidence>
<keyword evidence="8" id="KW-0807">Transducer</keyword>
<feature type="domain" description="G-protein coupled receptors family 3 profile" evidence="11">
    <location>
        <begin position="540"/>
        <end position="792"/>
    </location>
</feature>
<keyword evidence="3 10" id="KW-1133">Transmembrane helix</keyword>
<dbReference type="PROSITE" id="PS50259">
    <property type="entry name" value="G_PROTEIN_RECEP_F3_4"/>
    <property type="match status" value="1"/>
</dbReference>
<feature type="region of interest" description="Disordered" evidence="9">
    <location>
        <begin position="824"/>
        <end position="849"/>
    </location>
</feature>
<feature type="transmembrane region" description="Helical" evidence="10">
    <location>
        <begin position="649"/>
        <end position="670"/>
    </location>
</feature>
<keyword evidence="7" id="KW-0325">Glycoprotein</keyword>
<keyword evidence="13" id="KW-1185">Reference proteome</keyword>
<evidence type="ECO:0000256" key="7">
    <source>
        <dbReference type="ARBA" id="ARBA00023180"/>
    </source>
</evidence>
<evidence type="ECO:0000313" key="13">
    <source>
        <dbReference type="Proteomes" id="UP001146120"/>
    </source>
</evidence>
<evidence type="ECO:0000256" key="9">
    <source>
        <dbReference type="SAM" id="MobiDB-lite"/>
    </source>
</evidence>
<proteinExistence type="predicted"/>
<dbReference type="CDD" id="cd15047">
    <property type="entry name" value="7tmC_GABA-B-like"/>
    <property type="match status" value="1"/>
</dbReference>
<evidence type="ECO:0000256" key="8">
    <source>
        <dbReference type="ARBA" id="ARBA00023224"/>
    </source>
</evidence>
<evidence type="ECO:0000256" key="3">
    <source>
        <dbReference type="ARBA" id="ARBA00022989"/>
    </source>
</evidence>
<reference evidence="12" key="2">
    <citation type="journal article" date="2023" name="Microbiol Resour">
        <title>Decontamination and Annotation of the Draft Genome Sequence of the Oomycete Lagenidium giganteum ARSEF 373.</title>
        <authorList>
            <person name="Morgan W.R."/>
            <person name="Tartar A."/>
        </authorList>
    </citation>
    <scope>NUCLEOTIDE SEQUENCE</scope>
    <source>
        <strain evidence="12">ARSEF 373</strain>
    </source>
</reference>
<dbReference type="Pfam" id="PF00003">
    <property type="entry name" value="7tm_3"/>
    <property type="match status" value="1"/>
</dbReference>
<evidence type="ECO:0000256" key="6">
    <source>
        <dbReference type="ARBA" id="ARBA00023170"/>
    </source>
</evidence>
<keyword evidence="2 10" id="KW-0812">Transmembrane</keyword>
<organism evidence="12 13">
    <name type="scientific">Lagenidium giganteum</name>
    <dbReference type="NCBI Taxonomy" id="4803"/>
    <lineage>
        <taxon>Eukaryota</taxon>
        <taxon>Sar</taxon>
        <taxon>Stramenopiles</taxon>
        <taxon>Oomycota</taxon>
        <taxon>Peronosporomycetes</taxon>
        <taxon>Pythiales</taxon>
        <taxon>Pythiaceae</taxon>
    </lineage>
</organism>
<dbReference type="InterPro" id="IPR000337">
    <property type="entry name" value="GPCR_3"/>
</dbReference>
<keyword evidence="6" id="KW-0675">Receptor</keyword>
<name>A0AAV2YQJ6_9STRA</name>
<evidence type="ECO:0000259" key="11">
    <source>
        <dbReference type="PROSITE" id="PS50259"/>
    </source>
</evidence>
<evidence type="ECO:0000256" key="2">
    <source>
        <dbReference type="ARBA" id="ARBA00022692"/>
    </source>
</evidence>
<feature type="transmembrane region" description="Helical" evidence="10">
    <location>
        <begin position="576"/>
        <end position="598"/>
    </location>
</feature>
<feature type="transmembrane region" description="Helical" evidence="10">
    <location>
        <begin position="610"/>
        <end position="628"/>
    </location>
</feature>
<dbReference type="EMBL" id="DAKRPA010000180">
    <property type="protein sequence ID" value="DAZ96048.1"/>
    <property type="molecule type" value="Genomic_DNA"/>
</dbReference>
<comment type="caution">
    <text evidence="12">The sequence shown here is derived from an EMBL/GenBank/DDBJ whole genome shotgun (WGS) entry which is preliminary data.</text>
</comment>
<evidence type="ECO:0000256" key="5">
    <source>
        <dbReference type="ARBA" id="ARBA00023136"/>
    </source>
</evidence>
<evidence type="ECO:0000313" key="12">
    <source>
        <dbReference type="EMBL" id="DAZ96048.1"/>
    </source>
</evidence>
<dbReference type="InterPro" id="IPR002455">
    <property type="entry name" value="GPCR3_GABA-B"/>
</dbReference>
<dbReference type="PRINTS" id="PR01176">
    <property type="entry name" value="GABABRECEPTR"/>
</dbReference>
<protein>
    <recommendedName>
        <fullName evidence="11">G-protein coupled receptors family 3 profile domain-containing protein</fullName>
    </recommendedName>
</protein>
<dbReference type="AlphaFoldDB" id="A0AAV2YQJ6"/>
<comment type="subcellular location">
    <subcellularLocation>
        <location evidence="1">Membrane</location>
        <topology evidence="1">Multi-pass membrane protein</topology>
    </subcellularLocation>
</comment>
<accession>A0AAV2YQJ6</accession>
<evidence type="ECO:0000256" key="4">
    <source>
        <dbReference type="ARBA" id="ARBA00023040"/>
    </source>
</evidence>
<evidence type="ECO:0000256" key="1">
    <source>
        <dbReference type="ARBA" id="ARBA00004141"/>
    </source>
</evidence>
<dbReference type="InterPro" id="IPR017978">
    <property type="entry name" value="GPCR_3_C"/>
</dbReference>
<feature type="transmembrane region" description="Helical" evidence="10">
    <location>
        <begin position="700"/>
        <end position="723"/>
    </location>
</feature>
<dbReference type="Proteomes" id="UP001146120">
    <property type="component" value="Unassembled WGS sequence"/>
</dbReference>
<feature type="transmembrane region" description="Helical" evidence="10">
    <location>
        <begin position="763"/>
        <end position="786"/>
    </location>
</feature>
<gene>
    <name evidence="12" type="ORF">N0F65_000043</name>
</gene>
<reference evidence="12" key="1">
    <citation type="submission" date="2022-11" db="EMBL/GenBank/DDBJ databases">
        <authorList>
            <person name="Morgan W.R."/>
            <person name="Tartar A."/>
        </authorList>
    </citation>
    <scope>NUCLEOTIDE SEQUENCE</scope>
    <source>
        <strain evidence="12">ARSEF 373</strain>
    </source>
</reference>
<keyword evidence="4" id="KW-0297">G-protein coupled receptor</keyword>
<dbReference type="PANTHER" id="PTHR10519">
    <property type="entry name" value="GABA-B RECEPTOR"/>
    <property type="match status" value="1"/>
</dbReference>